<dbReference type="GeneID" id="41717062"/>
<dbReference type="EMBL" id="AP018930">
    <property type="protein sequence ID" value="BBG26133.1"/>
    <property type="molecule type" value="Genomic_DNA"/>
</dbReference>
<dbReference type="RefSeq" id="WP_232516053.1">
    <property type="nucleotide sequence ID" value="NZ_AP018930.1"/>
</dbReference>
<gene>
    <name evidence="1" type="ORF">IC007_0638</name>
</gene>
<accession>A0A510E0V9</accession>
<sequence length="200" mass="21774">MAIRPNGDPAPGVEISAVNFNGSEITSGTTNSSGEVSLSFTYKEMGYTLVIHQEGDQNVDATLLGNVIFYYSSPYTNVPSLHISTSPSPSFLVSNYFSNGSVKLYVSTLHQASLSYDVTNYVHSEQGETSSLETLMGNQSEGIKSYIIKVKDHTSTLVFHFLSKSPHVDNSITSETSENVTSGLTISIDELREFEDLSYS</sequence>
<dbReference type="Proteomes" id="UP000325030">
    <property type="component" value="Chromosome"/>
</dbReference>
<dbReference type="AlphaFoldDB" id="A0A510E0V9"/>
<name>A0A510E0V9_9CREN</name>
<organism evidence="1 2">
    <name type="scientific">Sulfuracidifex tepidarius</name>
    <dbReference type="NCBI Taxonomy" id="1294262"/>
    <lineage>
        <taxon>Archaea</taxon>
        <taxon>Thermoproteota</taxon>
        <taxon>Thermoprotei</taxon>
        <taxon>Sulfolobales</taxon>
        <taxon>Sulfolobaceae</taxon>
        <taxon>Sulfuracidifex</taxon>
    </lineage>
</organism>
<protein>
    <submittedName>
        <fullName evidence="1">Uncharacterized protein</fullName>
    </submittedName>
</protein>
<evidence type="ECO:0000313" key="2">
    <source>
        <dbReference type="Proteomes" id="UP000325030"/>
    </source>
</evidence>
<proteinExistence type="predicted"/>
<evidence type="ECO:0000313" key="1">
    <source>
        <dbReference type="EMBL" id="BBG26133.1"/>
    </source>
</evidence>
<reference evidence="2" key="1">
    <citation type="submission" date="2018-09" db="EMBL/GenBank/DDBJ databases">
        <title>Complete Genome Sequencing of Sulfolobus sp. JCM 16834.</title>
        <authorList>
            <person name="Kato S."/>
            <person name="Itoh T."/>
            <person name="Ohkuma M."/>
        </authorList>
    </citation>
    <scope>NUCLEOTIDE SEQUENCE [LARGE SCALE GENOMIC DNA]</scope>
    <source>
        <strain evidence="2">IC-007</strain>
    </source>
</reference>